<gene>
    <name evidence="1" type="ORF">COCON_G00072570</name>
</gene>
<evidence type="ECO:0000313" key="1">
    <source>
        <dbReference type="EMBL" id="KAJ8275505.1"/>
    </source>
</evidence>
<organism evidence="1 2">
    <name type="scientific">Conger conger</name>
    <name type="common">Conger eel</name>
    <name type="synonym">Muraena conger</name>
    <dbReference type="NCBI Taxonomy" id="82655"/>
    <lineage>
        <taxon>Eukaryota</taxon>
        <taxon>Metazoa</taxon>
        <taxon>Chordata</taxon>
        <taxon>Craniata</taxon>
        <taxon>Vertebrata</taxon>
        <taxon>Euteleostomi</taxon>
        <taxon>Actinopterygii</taxon>
        <taxon>Neopterygii</taxon>
        <taxon>Teleostei</taxon>
        <taxon>Anguilliformes</taxon>
        <taxon>Congridae</taxon>
        <taxon>Conger</taxon>
    </lineage>
</organism>
<dbReference type="AlphaFoldDB" id="A0A9Q1DN18"/>
<dbReference type="EMBL" id="JAFJMO010000005">
    <property type="protein sequence ID" value="KAJ8275505.1"/>
    <property type="molecule type" value="Genomic_DNA"/>
</dbReference>
<keyword evidence="2" id="KW-1185">Reference proteome</keyword>
<accession>A0A9Q1DN18</accession>
<reference evidence="1" key="1">
    <citation type="journal article" date="2023" name="Science">
        <title>Genome structures resolve the early diversification of teleost fishes.</title>
        <authorList>
            <person name="Parey E."/>
            <person name="Louis A."/>
            <person name="Montfort J."/>
            <person name="Bouchez O."/>
            <person name="Roques C."/>
            <person name="Iampietro C."/>
            <person name="Lluch J."/>
            <person name="Castinel A."/>
            <person name="Donnadieu C."/>
            <person name="Desvignes T."/>
            <person name="Floi Bucao C."/>
            <person name="Jouanno E."/>
            <person name="Wen M."/>
            <person name="Mejri S."/>
            <person name="Dirks R."/>
            <person name="Jansen H."/>
            <person name="Henkel C."/>
            <person name="Chen W.J."/>
            <person name="Zahm M."/>
            <person name="Cabau C."/>
            <person name="Klopp C."/>
            <person name="Thompson A.W."/>
            <person name="Robinson-Rechavi M."/>
            <person name="Braasch I."/>
            <person name="Lecointre G."/>
            <person name="Bobe J."/>
            <person name="Postlethwait J.H."/>
            <person name="Berthelot C."/>
            <person name="Roest Crollius H."/>
            <person name="Guiguen Y."/>
        </authorList>
    </citation>
    <scope>NUCLEOTIDE SEQUENCE</scope>
    <source>
        <strain evidence="1">Concon-B</strain>
    </source>
</reference>
<feature type="non-terminal residue" evidence="1">
    <location>
        <position position="82"/>
    </location>
</feature>
<sequence length="82" mass="9259">MCVCVRALLADLQQFFTGKLYVPVSQLKLPAEELLWSALSYDTREGEETSKRKDYWIYSLTPTSECLLSDSHVGVSTLSDSH</sequence>
<name>A0A9Q1DN18_CONCO</name>
<proteinExistence type="predicted"/>
<dbReference type="OrthoDB" id="8959491at2759"/>
<evidence type="ECO:0000313" key="2">
    <source>
        <dbReference type="Proteomes" id="UP001152803"/>
    </source>
</evidence>
<protein>
    <submittedName>
        <fullName evidence="1">Uncharacterized protein</fullName>
    </submittedName>
</protein>
<comment type="caution">
    <text evidence="1">The sequence shown here is derived from an EMBL/GenBank/DDBJ whole genome shotgun (WGS) entry which is preliminary data.</text>
</comment>
<dbReference type="Proteomes" id="UP001152803">
    <property type="component" value="Unassembled WGS sequence"/>
</dbReference>